<keyword evidence="4" id="KW-1185">Reference proteome</keyword>
<dbReference type="InterPro" id="IPR006311">
    <property type="entry name" value="TAT_signal"/>
</dbReference>
<dbReference type="PROSITE" id="PS51318">
    <property type="entry name" value="TAT"/>
    <property type="match status" value="1"/>
</dbReference>
<dbReference type="Pfam" id="PF01408">
    <property type="entry name" value="GFO_IDH_MocA"/>
    <property type="match status" value="1"/>
</dbReference>
<accession>A0AA37SNI2</accession>
<sequence length="482" mass="54342">MENNKRRKFLKTSLAAAGGISIIPSSSIFAGKNIWHEESQSFKKTYLPSEKVNIAFIGIGHRGGDIAKALYKTGLANVVALCDVDMEAKHTQEVISMFPNVPRYKDFRDMFDKMGDKIEAVSVGTPDFSHFPITMLAMSLGKHVYVEKPMARTFNEVELMMKGAKKYNVQTQMGNQGHSGANYFQFKAWKDAGIIKDVTAITAHMNSKRRWHGFDNSITKFPAKEAKPATLDWDTWLSAAEHHDYNKDYHHGQWRCWYDFGMGALGDWGAHLLDTAHQFLDLGLPTEIKAHRLDGHNSFFFPFSTTLEFKFPERGNMPPVDITWYDGIDNLPPLPDGYTANALDPNIPPPSDGKLEVKKLSPGKIIYGKDLTFKGGSHSSTLDLVPDQKGNYRDVKLVKYPESPSDHFENFLKACKGEEECRSSFEIGGPLSQVFTLGVLAQRLSTNLEFDRKTKQITNNDLANRMLVGTPPRKGWEEFYKL</sequence>
<dbReference type="RefSeq" id="WP_235290735.1">
    <property type="nucleotide sequence ID" value="NZ_BSOH01000007.1"/>
</dbReference>
<protein>
    <submittedName>
        <fullName evidence="3">Dehydrogenase</fullName>
    </submittedName>
</protein>
<dbReference type="AlphaFoldDB" id="A0AA37SNI2"/>
<reference evidence="3" key="2">
    <citation type="submission" date="2023-01" db="EMBL/GenBank/DDBJ databases">
        <title>Draft genome sequence of Portibacter lacus strain NBRC 108769.</title>
        <authorList>
            <person name="Sun Q."/>
            <person name="Mori K."/>
        </authorList>
    </citation>
    <scope>NUCLEOTIDE SEQUENCE</scope>
    <source>
        <strain evidence="3">NBRC 108769</strain>
    </source>
</reference>
<dbReference type="PANTHER" id="PTHR43818:SF3">
    <property type="entry name" value="OXIDOREDUCTASE-RELATED"/>
    <property type="match status" value="1"/>
</dbReference>
<dbReference type="InterPro" id="IPR036291">
    <property type="entry name" value="NAD(P)-bd_dom_sf"/>
</dbReference>
<feature type="domain" description="Gfo/Idh/MocA-like oxidoreductase bacterial type C-terminal" evidence="2">
    <location>
        <begin position="205"/>
        <end position="281"/>
    </location>
</feature>
<dbReference type="Gene3D" id="3.40.50.720">
    <property type="entry name" value="NAD(P)-binding Rossmann-like Domain"/>
    <property type="match status" value="1"/>
</dbReference>
<dbReference type="Pfam" id="PF19051">
    <property type="entry name" value="GFO_IDH_MocA_C2"/>
    <property type="match status" value="1"/>
</dbReference>
<dbReference type="PANTHER" id="PTHR43818">
    <property type="entry name" value="BCDNA.GH03377"/>
    <property type="match status" value="1"/>
</dbReference>
<proteinExistence type="predicted"/>
<dbReference type="Gene3D" id="3.30.360.10">
    <property type="entry name" value="Dihydrodipicolinate Reductase, domain 2"/>
    <property type="match status" value="1"/>
</dbReference>
<dbReference type="EMBL" id="BSOH01000007">
    <property type="protein sequence ID" value="GLR17087.1"/>
    <property type="molecule type" value="Genomic_DNA"/>
</dbReference>
<dbReference type="InterPro" id="IPR000683">
    <property type="entry name" value="Gfo/Idh/MocA-like_OxRdtase_N"/>
</dbReference>
<dbReference type="SUPFAM" id="SSF55347">
    <property type="entry name" value="Glyceraldehyde-3-phosphate dehydrogenase-like, C-terminal domain"/>
    <property type="match status" value="1"/>
</dbReference>
<evidence type="ECO:0000259" key="1">
    <source>
        <dbReference type="Pfam" id="PF01408"/>
    </source>
</evidence>
<dbReference type="GO" id="GO:0000166">
    <property type="term" value="F:nucleotide binding"/>
    <property type="evidence" value="ECO:0007669"/>
    <property type="project" value="InterPro"/>
</dbReference>
<dbReference type="SUPFAM" id="SSF51735">
    <property type="entry name" value="NAD(P)-binding Rossmann-fold domains"/>
    <property type="match status" value="1"/>
</dbReference>
<reference evidence="3" key="1">
    <citation type="journal article" date="2014" name="Int. J. Syst. Evol. Microbiol.">
        <title>Complete genome sequence of Corynebacterium casei LMG S-19264T (=DSM 44701T), isolated from a smear-ripened cheese.</title>
        <authorList>
            <consortium name="US DOE Joint Genome Institute (JGI-PGF)"/>
            <person name="Walter F."/>
            <person name="Albersmeier A."/>
            <person name="Kalinowski J."/>
            <person name="Ruckert C."/>
        </authorList>
    </citation>
    <scope>NUCLEOTIDE SEQUENCE</scope>
    <source>
        <strain evidence="3">NBRC 108769</strain>
    </source>
</reference>
<dbReference type="InterPro" id="IPR043906">
    <property type="entry name" value="Gfo/Idh/MocA_OxRdtase_bact_C"/>
</dbReference>
<evidence type="ECO:0000313" key="3">
    <source>
        <dbReference type="EMBL" id="GLR17087.1"/>
    </source>
</evidence>
<organism evidence="3 4">
    <name type="scientific">Portibacter lacus</name>
    <dbReference type="NCBI Taxonomy" id="1099794"/>
    <lineage>
        <taxon>Bacteria</taxon>
        <taxon>Pseudomonadati</taxon>
        <taxon>Bacteroidota</taxon>
        <taxon>Saprospiria</taxon>
        <taxon>Saprospirales</taxon>
        <taxon>Haliscomenobacteraceae</taxon>
        <taxon>Portibacter</taxon>
    </lineage>
</organism>
<evidence type="ECO:0000259" key="2">
    <source>
        <dbReference type="Pfam" id="PF19051"/>
    </source>
</evidence>
<comment type="caution">
    <text evidence="3">The sequence shown here is derived from an EMBL/GenBank/DDBJ whole genome shotgun (WGS) entry which is preliminary data.</text>
</comment>
<name>A0AA37SNI2_9BACT</name>
<dbReference type="Proteomes" id="UP001156666">
    <property type="component" value="Unassembled WGS sequence"/>
</dbReference>
<dbReference type="InterPro" id="IPR050463">
    <property type="entry name" value="Gfo/Idh/MocA_oxidrdct_glycsds"/>
</dbReference>
<evidence type="ECO:0000313" key="4">
    <source>
        <dbReference type="Proteomes" id="UP001156666"/>
    </source>
</evidence>
<gene>
    <name evidence="3" type="ORF">GCM10007940_17020</name>
</gene>
<feature type="domain" description="Gfo/Idh/MocA-like oxidoreductase N-terminal" evidence="1">
    <location>
        <begin position="52"/>
        <end position="174"/>
    </location>
</feature>